<dbReference type="InterPro" id="IPR038444">
    <property type="entry name" value="DUF465_sf"/>
</dbReference>
<accession>A0A238IWQ2</accession>
<dbReference type="EMBL" id="FXXQ01000002">
    <property type="protein sequence ID" value="SMX22898.1"/>
    <property type="molecule type" value="Genomic_DNA"/>
</dbReference>
<evidence type="ECO:0000313" key="2">
    <source>
        <dbReference type="EMBL" id="SMX22898.1"/>
    </source>
</evidence>
<organism evidence="2 3">
    <name type="scientific">Boseongicola aestuarii</name>
    <dbReference type="NCBI Taxonomy" id="1470561"/>
    <lineage>
        <taxon>Bacteria</taxon>
        <taxon>Pseudomonadati</taxon>
        <taxon>Pseudomonadota</taxon>
        <taxon>Alphaproteobacteria</taxon>
        <taxon>Rhodobacterales</taxon>
        <taxon>Paracoccaceae</taxon>
        <taxon>Boseongicola</taxon>
    </lineage>
</organism>
<evidence type="ECO:0000313" key="3">
    <source>
        <dbReference type="Proteomes" id="UP000201838"/>
    </source>
</evidence>
<dbReference type="Gene3D" id="6.10.280.50">
    <property type="match status" value="1"/>
</dbReference>
<dbReference type="Pfam" id="PF04325">
    <property type="entry name" value="DUF465"/>
    <property type="match status" value="1"/>
</dbReference>
<feature type="coiled-coil region" evidence="1">
    <location>
        <begin position="19"/>
        <end position="67"/>
    </location>
</feature>
<proteinExistence type="predicted"/>
<evidence type="ECO:0008006" key="4">
    <source>
        <dbReference type="Google" id="ProtNLM"/>
    </source>
</evidence>
<gene>
    <name evidence="2" type="ORF">BOA8489_00996</name>
</gene>
<keyword evidence="3" id="KW-1185">Reference proteome</keyword>
<protein>
    <recommendedName>
        <fullName evidence="4">DUF465 domain-containing protein</fullName>
    </recommendedName>
</protein>
<reference evidence="2 3" key="1">
    <citation type="submission" date="2017-05" db="EMBL/GenBank/DDBJ databases">
        <authorList>
            <person name="Song R."/>
            <person name="Chenine A.L."/>
            <person name="Ruprecht R.M."/>
        </authorList>
    </citation>
    <scope>NUCLEOTIDE SEQUENCE [LARGE SCALE GENOMIC DNA]</scope>
    <source>
        <strain evidence="2 3">CECT 8489</strain>
    </source>
</reference>
<keyword evidence="1" id="KW-0175">Coiled coil</keyword>
<evidence type="ECO:0000256" key="1">
    <source>
        <dbReference type="SAM" id="Coils"/>
    </source>
</evidence>
<dbReference type="InterPro" id="IPR007420">
    <property type="entry name" value="DUF465"/>
</dbReference>
<name>A0A238IWQ2_9RHOB</name>
<dbReference type="RefSeq" id="WP_370807153.1">
    <property type="nucleotide sequence ID" value="NZ_FXXQ01000002.1"/>
</dbReference>
<dbReference type="AlphaFoldDB" id="A0A238IWQ2"/>
<sequence length="74" mass="8669">MTNAPPHKMDHDEVLRFKLEAWRREHRDLDEAIRALDERGTGDPLTVKRLKKQKLALKDRIAQLEDELTPDIIA</sequence>
<dbReference type="Proteomes" id="UP000201838">
    <property type="component" value="Unassembled WGS sequence"/>
</dbReference>